<dbReference type="InterPro" id="IPR011009">
    <property type="entry name" value="Kinase-like_dom_sf"/>
</dbReference>
<keyword evidence="5 11" id="KW-0547">Nucleotide-binding</keyword>
<feature type="region of interest" description="Disordered" evidence="14">
    <location>
        <begin position="1435"/>
        <end position="1492"/>
    </location>
</feature>
<feature type="compositionally biased region" description="Polar residues" evidence="14">
    <location>
        <begin position="907"/>
        <end position="920"/>
    </location>
</feature>
<feature type="compositionally biased region" description="Low complexity" evidence="14">
    <location>
        <begin position="886"/>
        <end position="899"/>
    </location>
</feature>
<accession>M9M7P7</accession>
<feature type="domain" description="Protein kinase" evidence="15">
    <location>
        <begin position="166"/>
        <end position="412"/>
    </location>
</feature>
<evidence type="ECO:0000256" key="6">
    <source>
        <dbReference type="ARBA" id="ARBA00022777"/>
    </source>
</evidence>
<feature type="binding site" evidence="11">
    <location>
        <begin position="287"/>
        <end position="288"/>
    </location>
    <ligand>
        <name>ATP</name>
        <dbReference type="ChEBI" id="CHEBI:30616"/>
    </ligand>
</feature>
<dbReference type="InterPro" id="IPR017441">
    <property type="entry name" value="Protein_kinase_ATP_BS"/>
</dbReference>
<sequence length="1492" mass="157394">MASKGASAVLDPVSSRRPKQPFLGRPRSETSAISLVGFHPASLVPSSISSYPIPTLDIAFRIDRIGSHHTQLFVIAIRLATGSCRCTGAHPHPPPPCQPSPLPDPSPMSHFASQRGYPYAGHHGAAASTSSAAGASTINQKAALASAYQELGKELSSSKLKIVGNYTLQRPIGEGTFGKVRLAHHRLTNTRVAIKQIPKAHSASLTREIHHHRRLHHPNVMQLYEVIATEQYIWMVSELCAGGELYDYLVENECLPEPEARRIFGQLCLAVAYVHSKGIVHRDLKLENILLDERCNVKLGDFGFTREFERNRLMHTFCGTTGYASPEMLAGKKYTGEQVDIWSLGVILYALLCGALPFDDDDESVMKQKILQGDLEIPDCLSEEARSLITNILQQDPAQRPSIHQILQHPWFTKIMAQSPMSTVEEDDSAADYFTSRASDFVSASNNPPAAAPAISVLEAAAIPAPLSSPIPPSSHDSLPLHQHHPSASGTSDLSYHSARSDSESSGRRSSNTDLTDPTTADSLSRTDDALDPIDIASASRLTAAPAAAPAVPSSHPDKQAISIHRNESQTTIRRLGSNGSDASLSTVARPAAIRSTTSSLPTHHELPSTSPAELDADTGDAYVPLYQSVPLAKRGSQSSSRGHHRTPSRTKRRSLSSGGLSDHHPPLLGRKPVDYVSQLSNLQPATFSSAVEQNLLHQLSSLGMDVGQMVHSVVNDACDASGAMWWMLLRKAKDRTIDMLPSSPSVSNHAYTPVEQPLSSPAADTSNAKGLGLEPIAVDMHRPPVPVKDPARSSEDRSRAMDKGRASLTATASRSENSGLAEPSNRRLQTVVSHEELDCAAAPPLQSSASEALIGAASLSMHPSPSDVLRSLPTSPAVNTLQDRSLASTPESSSSSRPKSQHRHTTATTSPSKLQQVATNLVGAGSPSSEGTKARRSGQTDRPRSNSLSVKQFAQSVLGTKDKGSATPPPPTPDQVIVAGEALPMERAKSPTLFGRRNTVSNVKDSMVGRLSNPSTPKKAHAETPDKPRRSSGKRSIETDLERVKALDRSEDSASGSPSSRSLSTAHPATAPSSDKKGGAVPSASQDSFSTMSATPQGSEKNGTRGKPGSSFMATVRTWLGGANEKPVRKGKQGKKAAAYRGLGIDDGVGAARSPTGTMTTSGSTSTFGGGGTPSRTPSMRRRSAHYAQASASRRGGPRSPHLGSMSRRSSTGSSVHGHLDLPPNSFATSMNRPGNMRRLSAGSITPTGTLYGDYMNEAGVPTSSRHSRPSSSHSLAHSSAAPRSGLHGKAGSTGSTSSAGTKGRREEGAPKLRDVFAHRDDDDWTDEDEEPSYSGGLGQMGSTTSMAANRTASAASSSPYATRNMAALGSGGVYPSQGAAAGMAPFGSRYAGIRNMFQPPTATGSGFRSNHPVSLSLGNEFAPKLLSATIHESKPAAGGGADDGNDAAKGKESPPAGLPAGPPATGAGGTSRINAFHKPVQIIEEEEEDE</sequence>
<name>M9M7P7_PSEA3</name>
<proteinExistence type="predicted"/>
<evidence type="ECO:0000256" key="8">
    <source>
        <dbReference type="ARBA" id="ARBA00047899"/>
    </source>
</evidence>
<dbReference type="PROSITE" id="PS50011">
    <property type="entry name" value="PROTEIN_KINASE_DOM"/>
    <property type="match status" value="1"/>
</dbReference>
<feature type="compositionally biased region" description="Basic and acidic residues" evidence="14">
    <location>
        <begin position="1021"/>
        <end position="1053"/>
    </location>
</feature>
<dbReference type="InterPro" id="IPR030616">
    <property type="entry name" value="Aur-like"/>
</dbReference>
<feature type="compositionally biased region" description="Low complexity" evidence="14">
    <location>
        <begin position="1054"/>
        <end position="1065"/>
    </location>
</feature>
<feature type="cross-link" description="Glycyl lysine isopeptide (Lys-Gly) (interchain with G-Cter in SUMO2)" evidence="12">
    <location>
        <position position="285"/>
    </location>
</feature>
<gene>
    <name evidence="16" type="ORF">PANT_25d00013</name>
</gene>
<dbReference type="OrthoDB" id="504170at2759"/>
<comment type="catalytic activity">
    <reaction evidence="8">
        <text>L-threonyl-[protein] + ATP = O-phospho-L-threonyl-[protein] + ADP + H(+)</text>
        <dbReference type="Rhea" id="RHEA:46608"/>
        <dbReference type="Rhea" id="RHEA-COMP:11060"/>
        <dbReference type="Rhea" id="RHEA-COMP:11605"/>
        <dbReference type="ChEBI" id="CHEBI:15378"/>
        <dbReference type="ChEBI" id="CHEBI:30013"/>
        <dbReference type="ChEBI" id="CHEBI:30616"/>
        <dbReference type="ChEBI" id="CHEBI:61977"/>
        <dbReference type="ChEBI" id="CHEBI:456216"/>
        <dbReference type="EC" id="2.7.11.1"/>
    </reaction>
</comment>
<feature type="compositionally biased region" description="Acidic residues" evidence="14">
    <location>
        <begin position="1324"/>
        <end position="1333"/>
    </location>
</feature>
<evidence type="ECO:0000256" key="11">
    <source>
        <dbReference type="PIRSR" id="PIRSR630616-2"/>
    </source>
</evidence>
<dbReference type="CDD" id="cd14003">
    <property type="entry name" value="STKc_AMPK-like"/>
    <property type="match status" value="1"/>
</dbReference>
<evidence type="ECO:0000313" key="17">
    <source>
        <dbReference type="Proteomes" id="UP000011976"/>
    </source>
</evidence>
<feature type="compositionally biased region" description="Basic and acidic residues" evidence="14">
    <location>
        <begin position="790"/>
        <end position="806"/>
    </location>
</feature>
<evidence type="ECO:0000256" key="1">
    <source>
        <dbReference type="ARBA" id="ARBA00012513"/>
    </source>
</evidence>
<feature type="compositionally biased region" description="Low complexity" evidence="14">
    <location>
        <begin position="1205"/>
        <end position="1216"/>
    </location>
</feature>
<feature type="compositionally biased region" description="Basic residues" evidence="14">
    <location>
        <begin position="642"/>
        <end position="655"/>
    </location>
</feature>
<feature type="region of interest" description="Disordered" evidence="14">
    <location>
        <begin position="632"/>
        <end position="672"/>
    </location>
</feature>
<feature type="compositionally biased region" description="Polar residues" evidence="14">
    <location>
        <begin position="595"/>
        <end position="612"/>
    </location>
</feature>
<dbReference type="Pfam" id="PF00069">
    <property type="entry name" value="Pkinase"/>
    <property type="match status" value="1"/>
</dbReference>
<feature type="compositionally biased region" description="Low complexity" evidence="14">
    <location>
        <begin position="1155"/>
        <end position="1168"/>
    </location>
</feature>
<feature type="compositionally biased region" description="Polar residues" evidence="14">
    <location>
        <begin position="1084"/>
        <end position="1102"/>
    </location>
</feature>
<dbReference type="SUPFAM" id="SSF56112">
    <property type="entry name" value="Protein kinase-like (PK-like)"/>
    <property type="match status" value="1"/>
</dbReference>
<feature type="active site" description="Proton acceptor" evidence="10">
    <location>
        <position position="283"/>
    </location>
</feature>
<dbReference type="SMART" id="SM00220">
    <property type="entry name" value="S_TKc"/>
    <property type="match status" value="1"/>
</dbReference>
<feature type="compositionally biased region" description="Polar residues" evidence="14">
    <location>
        <begin position="758"/>
        <end position="769"/>
    </location>
</feature>
<dbReference type="STRING" id="1151754.M9M7P7"/>
<evidence type="ECO:0000256" key="4">
    <source>
        <dbReference type="ARBA" id="ARBA00022679"/>
    </source>
</evidence>
<feature type="binding site" evidence="11 13">
    <location>
        <position position="195"/>
    </location>
    <ligand>
        <name>ATP</name>
        <dbReference type="ChEBI" id="CHEBI:30616"/>
    </ligand>
</feature>
<dbReference type="PANTHER" id="PTHR24350">
    <property type="entry name" value="SERINE/THREONINE-PROTEIN KINASE IAL-RELATED"/>
    <property type="match status" value="1"/>
</dbReference>
<evidence type="ECO:0000256" key="9">
    <source>
        <dbReference type="ARBA" id="ARBA00048679"/>
    </source>
</evidence>
<feature type="region of interest" description="Disordered" evidence="14">
    <location>
        <begin position="987"/>
        <end position="1352"/>
    </location>
</feature>
<dbReference type="FunFam" id="1.10.510.10:FF:000650">
    <property type="entry name" value="Serine/threonine-protein kinase ppk16"/>
    <property type="match status" value="1"/>
</dbReference>
<feature type="region of interest" description="Disordered" evidence="14">
    <location>
        <begin position="468"/>
        <end position="529"/>
    </location>
</feature>
<dbReference type="EMBL" id="DF196791">
    <property type="protein sequence ID" value="GAC77170.1"/>
    <property type="molecule type" value="Genomic_DNA"/>
</dbReference>
<evidence type="ECO:0000256" key="2">
    <source>
        <dbReference type="ARBA" id="ARBA00022527"/>
    </source>
</evidence>
<reference evidence="17" key="1">
    <citation type="journal article" date="2013" name="Genome Announc.">
        <title>Genome sequence of the basidiomycetous yeast Pseudozyma antarctica T-34, a producer of the glycolipid biosurfactants mannosylerythritol lipids.</title>
        <authorList>
            <person name="Morita T."/>
            <person name="Koike H."/>
            <person name="Koyama Y."/>
            <person name="Hagiwara H."/>
            <person name="Ito E."/>
            <person name="Fukuoka T."/>
            <person name="Imura T."/>
            <person name="Machida M."/>
            <person name="Kitamoto D."/>
        </authorList>
    </citation>
    <scope>NUCLEOTIDE SEQUENCE [LARGE SCALE GENOMIC DNA]</scope>
    <source>
        <strain evidence="17">T-34</strain>
    </source>
</reference>
<feature type="region of interest" description="Disordered" evidence="14">
    <location>
        <begin position="1"/>
        <end position="26"/>
    </location>
</feature>
<evidence type="ECO:0000256" key="7">
    <source>
        <dbReference type="ARBA" id="ARBA00022840"/>
    </source>
</evidence>
<dbReference type="GO" id="GO:0005524">
    <property type="term" value="F:ATP binding"/>
    <property type="evidence" value="ECO:0007669"/>
    <property type="project" value="UniProtKB-UniRule"/>
</dbReference>
<feature type="compositionally biased region" description="Polar residues" evidence="14">
    <location>
        <begin position="512"/>
        <end position="524"/>
    </location>
</feature>
<dbReference type="Proteomes" id="UP000011976">
    <property type="component" value="Unassembled WGS sequence"/>
</dbReference>
<feature type="binding site" evidence="11">
    <location>
        <position position="301"/>
    </location>
    <ligand>
        <name>ATP</name>
        <dbReference type="ChEBI" id="CHEBI:30616"/>
    </ligand>
</feature>
<keyword evidence="3" id="KW-0597">Phosphoprotein</keyword>
<dbReference type="GO" id="GO:0004674">
    <property type="term" value="F:protein serine/threonine kinase activity"/>
    <property type="evidence" value="ECO:0007669"/>
    <property type="project" value="UniProtKB-KW"/>
</dbReference>
<feature type="compositionally biased region" description="Polar residues" evidence="14">
    <location>
        <begin position="809"/>
        <end position="819"/>
    </location>
</feature>
<dbReference type="InterPro" id="IPR000719">
    <property type="entry name" value="Prot_kinase_dom"/>
</dbReference>
<dbReference type="PROSITE" id="PS00107">
    <property type="entry name" value="PROTEIN_KINASE_ATP"/>
    <property type="match status" value="1"/>
</dbReference>
<feature type="region of interest" description="Disordered" evidence="14">
    <location>
        <begin position="882"/>
        <end position="951"/>
    </location>
</feature>
<keyword evidence="4" id="KW-0808">Transferase</keyword>
<feature type="compositionally biased region" description="Polar residues" evidence="14">
    <location>
        <begin position="569"/>
        <end position="587"/>
    </location>
</feature>
<feature type="region of interest" description="Disordered" evidence="14">
    <location>
        <begin position="567"/>
        <end position="618"/>
    </location>
</feature>
<evidence type="ECO:0000259" key="15">
    <source>
        <dbReference type="PROSITE" id="PS50011"/>
    </source>
</evidence>
<evidence type="ECO:0000256" key="3">
    <source>
        <dbReference type="ARBA" id="ARBA00022553"/>
    </source>
</evidence>
<keyword evidence="2" id="KW-0723">Serine/threonine-protein kinase</keyword>
<evidence type="ECO:0000256" key="10">
    <source>
        <dbReference type="PIRSR" id="PIRSR630616-1"/>
    </source>
</evidence>
<feature type="compositionally biased region" description="Basic and acidic residues" evidence="14">
    <location>
        <begin position="1305"/>
        <end position="1323"/>
    </location>
</feature>
<evidence type="ECO:0000256" key="13">
    <source>
        <dbReference type="PROSITE-ProRule" id="PRU10141"/>
    </source>
</evidence>
<feature type="compositionally biased region" description="Low complexity" evidence="14">
    <location>
        <begin position="1263"/>
        <end position="1303"/>
    </location>
</feature>
<dbReference type="Gene3D" id="1.10.510.10">
    <property type="entry name" value="Transferase(Phosphotransferase) domain 1"/>
    <property type="match status" value="1"/>
</dbReference>
<evidence type="ECO:0000313" key="16">
    <source>
        <dbReference type="EMBL" id="GAC77170.1"/>
    </source>
</evidence>
<dbReference type="EC" id="2.7.11.1" evidence="1"/>
<evidence type="ECO:0000256" key="14">
    <source>
        <dbReference type="SAM" id="MobiDB-lite"/>
    </source>
</evidence>
<comment type="catalytic activity">
    <reaction evidence="9">
        <text>L-seryl-[protein] + ATP = O-phospho-L-seryl-[protein] + ADP + H(+)</text>
        <dbReference type="Rhea" id="RHEA:17989"/>
        <dbReference type="Rhea" id="RHEA-COMP:9863"/>
        <dbReference type="Rhea" id="RHEA-COMP:11604"/>
        <dbReference type="ChEBI" id="CHEBI:15378"/>
        <dbReference type="ChEBI" id="CHEBI:29999"/>
        <dbReference type="ChEBI" id="CHEBI:30616"/>
        <dbReference type="ChEBI" id="CHEBI:83421"/>
        <dbReference type="ChEBI" id="CHEBI:456216"/>
        <dbReference type="EC" id="2.7.11.1"/>
    </reaction>
</comment>
<dbReference type="InterPro" id="IPR008271">
    <property type="entry name" value="Ser/Thr_kinase_AS"/>
</dbReference>
<keyword evidence="7 11" id="KW-0067">ATP-binding</keyword>
<feature type="region of interest" description="Disordered" evidence="14">
    <location>
        <begin position="744"/>
        <end position="828"/>
    </location>
</feature>
<keyword evidence="6" id="KW-0418">Kinase</keyword>
<evidence type="ECO:0000256" key="12">
    <source>
        <dbReference type="PIRSR" id="PIRSR630616-3"/>
    </source>
</evidence>
<dbReference type="PROSITE" id="PS00108">
    <property type="entry name" value="PROTEIN_KINASE_ST"/>
    <property type="match status" value="1"/>
</dbReference>
<evidence type="ECO:0000256" key="5">
    <source>
        <dbReference type="ARBA" id="ARBA00022741"/>
    </source>
</evidence>
<organism evidence="16 17">
    <name type="scientific">Pseudozyma antarctica (strain T-34)</name>
    <name type="common">Yeast</name>
    <name type="synonym">Candida antarctica</name>
    <dbReference type="NCBI Taxonomy" id="1151754"/>
    <lineage>
        <taxon>Eukaryota</taxon>
        <taxon>Fungi</taxon>
        <taxon>Dikarya</taxon>
        <taxon>Basidiomycota</taxon>
        <taxon>Ustilaginomycotina</taxon>
        <taxon>Ustilaginomycetes</taxon>
        <taxon>Ustilaginales</taxon>
        <taxon>Ustilaginaceae</taxon>
        <taxon>Moesziomyces</taxon>
    </lineage>
</organism>
<protein>
    <recommendedName>
        <fullName evidence="1">non-specific serine/threonine protein kinase</fullName>
        <ecNumber evidence="1">2.7.11.1</ecNumber>
    </recommendedName>
</protein>